<protein>
    <submittedName>
        <fullName evidence="2">T24M8.8 protein</fullName>
    </submittedName>
</protein>
<gene>
    <name evidence="2" type="primary">T24M8.8</name>
</gene>
<dbReference type="SUPFAM" id="SSF56672">
    <property type="entry name" value="DNA/RNA polymerases"/>
    <property type="match status" value="1"/>
</dbReference>
<dbReference type="InterPro" id="IPR000477">
    <property type="entry name" value="RT_dom"/>
</dbReference>
<accession>O81517</accession>
<dbReference type="PANTHER" id="PTHR33116">
    <property type="entry name" value="REVERSE TRANSCRIPTASE ZINC-BINDING DOMAIN-CONTAINING PROTEIN-RELATED-RELATED"/>
    <property type="match status" value="1"/>
</dbReference>
<dbReference type="Pfam" id="PF00078">
    <property type="entry name" value="RVT_1"/>
    <property type="match status" value="1"/>
</dbReference>
<dbReference type="GO" id="GO:0003676">
    <property type="term" value="F:nucleic acid binding"/>
    <property type="evidence" value="ECO:0007669"/>
    <property type="project" value="InterPro"/>
</dbReference>
<reference evidence="2" key="2">
    <citation type="submission" date="1998-07" db="EMBL/GenBank/DDBJ databases">
        <title>The sequence of A. thaliana T24M8.</title>
        <authorList>
            <person name="Latreille P."/>
            <person name="Elliott G."/>
            <person name="Le T."/>
        </authorList>
    </citation>
    <scope>NUCLEOTIDE SEQUENCE</scope>
</reference>
<dbReference type="Gene3D" id="3.60.10.10">
    <property type="entry name" value="Endonuclease/exonuclease/phosphatase"/>
    <property type="match status" value="1"/>
</dbReference>
<dbReference type="InterPro" id="IPR002156">
    <property type="entry name" value="RNaseH_domain"/>
</dbReference>
<dbReference type="ExpressionAtlas" id="O81517">
    <property type="expression patterns" value="baseline and differential"/>
</dbReference>
<dbReference type="InterPro" id="IPR036691">
    <property type="entry name" value="Endo/exonu/phosph_ase_sf"/>
</dbReference>
<dbReference type="Gene3D" id="3.30.420.10">
    <property type="entry name" value="Ribonuclease H-like superfamily/Ribonuclease H"/>
    <property type="match status" value="1"/>
</dbReference>
<dbReference type="InterPro" id="IPR036397">
    <property type="entry name" value="RNaseH_sf"/>
</dbReference>
<dbReference type="InterPro" id="IPR012337">
    <property type="entry name" value="RNaseH-like_sf"/>
</dbReference>
<organism evidence="2">
    <name type="scientific">Arabidopsis thaliana</name>
    <name type="common">Mouse-ear cress</name>
    <dbReference type="NCBI Taxonomy" id="3702"/>
    <lineage>
        <taxon>Eukaryota</taxon>
        <taxon>Viridiplantae</taxon>
        <taxon>Streptophyta</taxon>
        <taxon>Embryophyta</taxon>
        <taxon>Tracheophyta</taxon>
        <taxon>Spermatophyta</taxon>
        <taxon>Magnoliopsida</taxon>
        <taxon>eudicotyledons</taxon>
        <taxon>Gunneridae</taxon>
        <taxon>Pentapetalae</taxon>
        <taxon>rosids</taxon>
        <taxon>malvids</taxon>
        <taxon>Brassicales</taxon>
        <taxon>Brassicaceae</taxon>
        <taxon>Camelineae</taxon>
        <taxon>Arabidopsis</taxon>
    </lineage>
</organism>
<dbReference type="InterPro" id="IPR026960">
    <property type="entry name" value="RVT-Znf"/>
</dbReference>
<feature type="domain" description="Reverse transcriptase" evidence="1">
    <location>
        <begin position="389"/>
        <end position="666"/>
    </location>
</feature>
<dbReference type="Pfam" id="PF13456">
    <property type="entry name" value="RVT_3"/>
    <property type="match status" value="1"/>
</dbReference>
<dbReference type="Pfam" id="PF13966">
    <property type="entry name" value="zf-RVT"/>
    <property type="match status" value="1"/>
</dbReference>
<reference evidence="2" key="3">
    <citation type="submission" date="1998-08" db="EMBL/GenBank/DDBJ databases">
        <authorList>
            <person name="Waterston R."/>
        </authorList>
    </citation>
    <scope>NUCLEOTIDE SEQUENCE</scope>
</reference>
<evidence type="ECO:0000259" key="1">
    <source>
        <dbReference type="PROSITE" id="PS50878"/>
    </source>
</evidence>
<dbReference type="GO" id="GO:0004523">
    <property type="term" value="F:RNA-DNA hybrid ribonuclease activity"/>
    <property type="evidence" value="ECO:0007669"/>
    <property type="project" value="InterPro"/>
</dbReference>
<dbReference type="CDD" id="cd01650">
    <property type="entry name" value="RT_nLTR_like"/>
    <property type="match status" value="1"/>
</dbReference>
<reference evidence="2" key="1">
    <citation type="submission" date="1998-07" db="EMBL/GenBank/DDBJ databases">
        <title>The A. thaliana Genome Sequencing Project.</title>
        <authorList>
            <person name="WashU"/>
        </authorList>
    </citation>
    <scope>NUCLEOTIDE SEQUENCE</scope>
</reference>
<dbReference type="AlphaFoldDB" id="O81517"/>
<dbReference type="CDD" id="cd06222">
    <property type="entry name" value="RNase_H_like"/>
    <property type="match status" value="1"/>
</dbReference>
<dbReference type="Pfam" id="PF03372">
    <property type="entry name" value="Exo_endo_phos"/>
    <property type="match status" value="1"/>
</dbReference>
<dbReference type="SUPFAM" id="SSF53098">
    <property type="entry name" value="Ribonuclease H-like"/>
    <property type="match status" value="1"/>
</dbReference>
<dbReference type="InterPro" id="IPR005135">
    <property type="entry name" value="Endo/exonuclease/phosphatase"/>
</dbReference>
<dbReference type="SUPFAM" id="SSF56219">
    <property type="entry name" value="DNase I-like"/>
    <property type="match status" value="1"/>
</dbReference>
<reference key="4">
    <citation type="journal article" date="1999" name="Nature">
        <title>Sequence and analysis of chromosome 4 of the plant Arabidopsis thaliana.</title>
        <authorList>
            <consortium name="EU"/>
            <consortium name="CSHL and WU Arabidopsis Sequencing Project"/>
            <person name="Mayer K."/>
            <person name="Schuller C."/>
            <person name="Wambutt R."/>
            <person name="Murphy G."/>
            <person name="Volckaert G."/>
            <person name="Pohl T."/>
            <person name="Dusterhoft A."/>
            <person name="Stiekema W."/>
            <person name="Entian K.D."/>
            <person name="Terryn N."/>
            <person name="Harris B."/>
            <person name="Ansorge W."/>
            <person name="Brandt P."/>
            <person name="Grivell L."/>
            <person name="Rieger M."/>
            <person name="Weichselgartner M."/>
            <person name="de Simone V."/>
            <person name="Obermaier B."/>
            <person name="Mache R."/>
            <person name="Muller M."/>
            <person name="Kreis M."/>
            <person name="Delseny M."/>
            <person name="Puigdomenech P."/>
            <person name="Watson M."/>
            <person name="Schmidtheini T."/>
            <person name="Reichert B."/>
            <person name="Portatelle D."/>
            <person name="Perez-Alonso M."/>
            <person name="Boutry M."/>
            <person name="Bancroft I."/>
            <person name="Vos P."/>
            <person name="Hoheisel J."/>
            <person name="Zimmermann W."/>
            <person name="Wedler H."/>
            <person name="Ridley P."/>
            <person name="Langham S.A."/>
            <person name="McCullagh B."/>
            <person name="Bilham L."/>
            <person name="Robben J."/>
            <person name="Van der Schueren J."/>
            <person name="Grymonprez B."/>
            <person name="Chuang Y.J."/>
            <person name="Vandenbussche F."/>
            <person name="Braeken M."/>
            <person name="Weltjens I."/>
            <person name="Voet M."/>
            <person name="Bastiaens I."/>
            <person name="Aert R."/>
            <person name="Defoor E."/>
            <person name="Weitzenegger T."/>
            <person name="Bothe G."/>
            <person name="Ramsperger U."/>
            <person name="Hilbert H."/>
            <person name="Braun M."/>
            <person name="Holzer E."/>
            <person name="Brandt A."/>
            <person name="Peters S."/>
            <person name="van Staveren M."/>
            <person name="Dirske W."/>
            <person name="Mooijman P."/>
            <person name="Klein Lankhorst R."/>
            <person name="Rose M."/>
            <person name="Hauf J."/>
            <person name="Kotter P."/>
            <person name="Berneiser S."/>
            <person name="Hempel S."/>
            <person name="Feldpausch M."/>
            <person name="Lamberth S."/>
            <person name="Van den Daele H."/>
            <person name="De Keyser A."/>
            <person name="Buysshaert C."/>
            <person name="Gielen J."/>
            <person name="Villarroel R."/>
            <person name="De Clercq R."/>
            <person name="Van Montagu M."/>
            <person name="Rogers J."/>
            <person name="Cronin A."/>
            <person name="Quail M."/>
            <person name="Bray-Allen S."/>
            <person name="Clark L."/>
            <person name="Doggett J."/>
            <person name="Hall S."/>
            <person name="Kay M."/>
            <person name="Lennard N."/>
            <person name="McLay K."/>
            <person name="Mayes R."/>
            <person name="Pettett A."/>
            <person name="Rajandream M.A."/>
            <person name="Lyne M."/>
            <person name="Benes V."/>
            <person name="Rechmann S."/>
            <person name="Borkova D."/>
            <person name="Blocker H."/>
            <person name="Scharfe M."/>
            <person name="Grimm M."/>
            <person name="Lohnert T.H."/>
            <person name="Dose S."/>
            <person name="de Haan M."/>
            <person name="Maarse A."/>
            <person name="Schafer M."/>
            <person name="Muller-Auer S."/>
            <person name="Gabel C."/>
            <person name="Fuchs M."/>
            <person name="Fartmann B."/>
            <person name="Granderath K."/>
            <person name="Dauner D."/>
            <person name="Herzl A."/>
            <person name="Neumann S."/>
            <person name="Argiriou A."/>
            <person name="Vitale D."/>
            <person name="Liguori R."/>
            <person name="Piravandi E."/>
            <person name="Massenet O."/>
            <person name="Quigley F."/>
            <person name="Clabauld G."/>
            <person name="Mundlein A."/>
            <person name="Felber R."/>
            <person name="Schnabl S."/>
            <person name="Hiller R."/>
            <person name="Schmidt W."/>
            <person name="Lecharny A."/>
            <person name="Aubourg S."/>
            <person name="Chefdor F."/>
            <person name="Cooke R."/>
            <person name="Berger C."/>
            <person name="Montfort A."/>
            <person name="Casacuberta E."/>
            <person name="Gibbons T."/>
            <person name="Weber N."/>
            <person name="Vandenbol M."/>
            <person name="Bargues M."/>
            <person name="Terol J."/>
            <person name="Torres A."/>
            <person name="Perez-Perez A."/>
            <person name="Purnelle B."/>
            <person name="Bent E."/>
            <person name="Johnson S."/>
            <person name="Tacon D."/>
            <person name="Jesse T."/>
            <person name="Heijnen L."/>
            <person name="Schwarz S."/>
            <person name="Scholler P."/>
            <person name="Heber S."/>
            <person name="Francs P."/>
            <person name="Bielke C."/>
            <person name="Frishman D."/>
            <person name="Haase D."/>
            <person name="Lemcke K."/>
            <person name="Mewes H.W."/>
            <person name="Stocker S."/>
            <person name="Zaccaria P."/>
            <person name="Bevan M."/>
            <person name="Wilson R.K."/>
            <person name="de la Bastide M."/>
            <person name="Habermann K."/>
            <person name="Parnell L."/>
            <person name="Dedhia N."/>
            <person name="Gnoj L."/>
            <person name="Schutz K."/>
            <person name="Huang E."/>
            <person name="Spiegel L."/>
            <person name="Sehkon M."/>
            <person name="Murray J."/>
            <person name="Sheet P."/>
            <person name="Cordes M."/>
            <person name="Abu-Threideh J."/>
            <person name="Stoneking T."/>
            <person name="Kalicki J."/>
            <person name="Graves T."/>
            <person name="Harmon G."/>
            <person name="Edwards J."/>
            <person name="Latreille P."/>
            <person name="Courtney L."/>
            <person name="Cloud J."/>
            <person name="Abbott A."/>
            <person name="Scott K."/>
            <person name="Johnson D."/>
            <person name="Minx P."/>
            <person name="Bentley D."/>
            <person name="Fulton B."/>
            <person name="Miller N."/>
            <person name="Greco T."/>
            <person name="Kemp K."/>
            <person name="Kramer J."/>
            <person name="Fulton L."/>
            <person name="Mardis E."/>
            <person name="Dante M."/>
            <person name="Pepin K."/>
            <person name="Hillier L."/>
            <person name="Nelson J."/>
            <person name="Spieth J."/>
            <person name="Ryan E."/>
            <person name="Andrews S."/>
            <person name="Geisel C."/>
            <person name="Layman D."/>
            <person name="Du H."/>
            <person name="Ali J."/>
            <person name="Berghoff A."/>
            <person name="Jones K."/>
            <person name="Drone K."/>
            <person name="Cotton M."/>
            <person name="Joshu C."/>
            <person name="Antonoiu B."/>
            <person name="Zidanic M."/>
            <person name="Strong C."/>
            <person name="Sun H."/>
            <person name="Lamar B."/>
            <person name="Yordan C."/>
            <person name="Ma P."/>
            <person name="Zhong J."/>
            <person name="Preston R."/>
            <person name="Vil D."/>
            <person name="Shekher M."/>
            <person name="Matero A."/>
            <person name="Shah R."/>
            <person name="Swaby I.K."/>
            <person name="O'Shaughnessy A."/>
            <person name="Rodriguez M."/>
            <person name="Hoffmann J."/>
            <person name="Till S."/>
            <person name="Granat S."/>
            <person name="Shohdy N."/>
            <person name="Hasegawa A."/>
            <person name="Hameed A."/>
            <person name="Lodhi M."/>
            <person name="Johnson A."/>
            <person name="Chen E."/>
            <person name="Marra M."/>
            <person name="Martienssen R."/>
            <person name="McCombie W.R."/>
        </authorList>
    </citation>
    <scope>NUCLEOTIDE SEQUENCE [LARGE SCALE GENOMIC DNA]</scope>
    <source>
        <strain>cv. Columbia</strain>
    </source>
</reference>
<sequence length="1164" mass="131243">MVLSFVYASTDEVTRQILWNEIVDFSNDPCVIDKPWTVLGDFNQILHPSEHSTSDGFNVDRPTRIFRETILLASLTDLSFRGNTFTWWNKRSRAPVAKKLDRILVNDKWTTTFPSSLGLFGEPDFSDHSSCELSLMSASPRSKKPFRFNNFLLKDENFLSLICLKWFSTSVTGSAMYRVSVKLKALKKVIRDFSRDNYSDIEKRTKEAHDALLLAQSVLLASPCPSNAAIEAETQRKWRILAEAEASFFYQRSRVNWLREGDMNSSYFHKMASARQSLNHIHFLSDPVGDRIEGQQNLENHCVEYFQSNLGSEQGLPLFEQADISNLLSYRCSPAQQVSLDTPFSSEQIKNAFFSLPRNKASGPDGFSPEFFCACWPIIGGEVTEAIHEFFTSGKLLKQWNATNLVLIPKITNASSMSDFRPISCLNTVYKVISKLLTDRLKDFLPAAISHSQSAFMPGRLFLENVLLATELVHGYNKKNIAPSSMLKVDLRKAFDSVRWDFIVSALRALNVPEKFTCWILECLSTASFSVILNGHSAGHFWSSKGLRQGDPMSPYLFVLAMEVFSGLLQSRYTSGYIAYHPKTSQLEISHLMFADDVMIFFDGKSSSLHGIVESLEDFAGWSGLLMNTNKTQLYHAGLSQSESDSMASYGFKLGSLPVRYLGLPLMSRKLTIAEYAPLIEKITARFNSWVVRLLSFAGRVQLLASVISGIVNFWISSFILPLGCIKKIESLCSRFLWSSRIDKKGIAKVAWSQVCLPKAEGGIGLRRFAVSNRTLYLRMIWLLFSNSGSLWVAWHKQHSLGKSTSFWNQPEKPHDSWNWKCLLRLRVVAERFIRCNVGNGRDASFWFDNWTPFGPLIKFLGNEGPRDLRVHLNAKISDVCTSEGWSIADPRSDQALSLHTHLTNISMPSDAQDLDSYDWVVDNKVCQGFSAAATWSALRPSSAPVPWARAVWFKGATPKHAFHLWTAHLDRLPTKVRLASWGMQIDTTCGLCSLHPETRDHLFLSCDFANFLCIPRSEALSLVLPQCEDFTCFTDAAWNTFSGSCGMRWIFKTQHQRVIHQGSSSRLHTPSALAAEAFAFKSALTAALRMEFTSITVCLDSQVLISLFNTETTSNELQGILHDMTCLCRSLLYFKFCFISRLANMSADAIAKEALFSFDFPVV</sequence>
<evidence type="ECO:0000313" key="2">
    <source>
        <dbReference type="EMBL" id="AAC28221.1"/>
    </source>
</evidence>
<dbReference type="PROSITE" id="PS50878">
    <property type="entry name" value="RT_POL"/>
    <property type="match status" value="1"/>
</dbReference>
<dbReference type="PIR" id="T01871">
    <property type="entry name" value="T01871"/>
</dbReference>
<name>O81517_ARATH</name>
<dbReference type="PANTHER" id="PTHR33116:SF78">
    <property type="entry name" value="OS12G0587133 PROTEIN"/>
    <property type="match status" value="1"/>
</dbReference>
<dbReference type="EMBL" id="AF077409">
    <property type="protein sequence ID" value="AAC28221.1"/>
    <property type="molecule type" value="Genomic_DNA"/>
</dbReference>
<dbReference type="InterPro" id="IPR044730">
    <property type="entry name" value="RNase_H-like_dom_plant"/>
</dbReference>
<proteinExistence type="predicted"/>
<dbReference type="InterPro" id="IPR043502">
    <property type="entry name" value="DNA/RNA_pol_sf"/>
</dbReference>